<keyword evidence="3" id="KW-1185">Reference proteome</keyword>
<comment type="caution">
    <text evidence="2">The sequence shown here is derived from an EMBL/GenBank/DDBJ whole genome shotgun (WGS) entry which is preliminary data.</text>
</comment>
<proteinExistence type="predicted"/>
<dbReference type="EMBL" id="JAOQAV010000004">
    <property type="protein sequence ID" value="KAJ4195272.1"/>
    <property type="molecule type" value="Genomic_DNA"/>
</dbReference>
<sequence>MNGNSIGNGTEQSALGEQGLGSLGSDKQHKSMTLLLLDNDPSWMYWLMALVLSSLESQLGSVACFGGGGEAESLGRWDWVMDGLTDEMRVDRERRVASSRRKKAFEDAESVQKKGRRGGEMAGRR</sequence>
<protein>
    <submittedName>
        <fullName evidence="2">Uncharacterized protein</fullName>
    </submittedName>
</protein>
<feature type="compositionally biased region" description="Basic and acidic residues" evidence="1">
    <location>
        <begin position="104"/>
        <end position="125"/>
    </location>
</feature>
<evidence type="ECO:0000313" key="3">
    <source>
        <dbReference type="Proteomes" id="UP001152087"/>
    </source>
</evidence>
<name>A0A9W8V6P1_9HYPO</name>
<evidence type="ECO:0000313" key="2">
    <source>
        <dbReference type="EMBL" id="KAJ4195272.1"/>
    </source>
</evidence>
<evidence type="ECO:0000256" key="1">
    <source>
        <dbReference type="SAM" id="MobiDB-lite"/>
    </source>
</evidence>
<accession>A0A9W8V6P1</accession>
<feature type="region of interest" description="Disordered" evidence="1">
    <location>
        <begin position="98"/>
        <end position="125"/>
    </location>
</feature>
<dbReference type="AlphaFoldDB" id="A0A9W8V6P1"/>
<reference evidence="2" key="1">
    <citation type="submission" date="2022-09" db="EMBL/GenBank/DDBJ databases">
        <title>Fusarium specimens isolated from Avocado Roots.</title>
        <authorList>
            <person name="Stajich J."/>
            <person name="Roper C."/>
            <person name="Heimlech-Rivalta G."/>
        </authorList>
    </citation>
    <scope>NUCLEOTIDE SEQUENCE</scope>
    <source>
        <strain evidence="2">A02</strain>
    </source>
</reference>
<dbReference type="Proteomes" id="UP001152087">
    <property type="component" value="Unassembled WGS sequence"/>
</dbReference>
<gene>
    <name evidence="2" type="ORF">NW755_002688</name>
</gene>
<feature type="region of interest" description="Disordered" evidence="1">
    <location>
        <begin position="1"/>
        <end position="26"/>
    </location>
</feature>
<organism evidence="2 3">
    <name type="scientific">Fusarium falciforme</name>
    <dbReference type="NCBI Taxonomy" id="195108"/>
    <lineage>
        <taxon>Eukaryota</taxon>
        <taxon>Fungi</taxon>
        <taxon>Dikarya</taxon>
        <taxon>Ascomycota</taxon>
        <taxon>Pezizomycotina</taxon>
        <taxon>Sordariomycetes</taxon>
        <taxon>Hypocreomycetidae</taxon>
        <taxon>Hypocreales</taxon>
        <taxon>Nectriaceae</taxon>
        <taxon>Fusarium</taxon>
        <taxon>Fusarium solani species complex</taxon>
    </lineage>
</organism>
<feature type="compositionally biased region" description="Polar residues" evidence="1">
    <location>
        <begin position="1"/>
        <end position="15"/>
    </location>
</feature>